<dbReference type="AlphaFoldDB" id="A0A930HKX0"/>
<keyword evidence="1" id="KW-0732">Signal</keyword>
<protein>
    <submittedName>
        <fullName evidence="3">PorT family protein</fullName>
    </submittedName>
</protein>
<evidence type="ECO:0000313" key="3">
    <source>
        <dbReference type="EMBL" id="MBF1383542.1"/>
    </source>
</evidence>
<sequence length="252" mass="28272">MHRKIIFALLVTLPLCAYAQVGDYRNNLSIGCNVGYSLSNVGFNPKVSQSMHGGINAGLSIKYVCEKYFSTICSIYGEINYASMGWKQNIRTSKNELVTNTNGTIEEYSRALNYLQIPIFAHLAWGREHSGFNFFVQAGPQIGILLNESTKKNYETPNLSRDGTGRSNTVIQQESMPADNKFDYGITAGLGTEWTISRVGHFLIEARYYYGLGNVYRNSKKDFFGKSNNSNIVVKATYLFDITKSKNNNKIN</sequence>
<accession>A0A930HKX0</accession>
<dbReference type="InterPro" id="IPR025665">
    <property type="entry name" value="Beta-barrel_OMP_2"/>
</dbReference>
<evidence type="ECO:0000259" key="2">
    <source>
        <dbReference type="Pfam" id="PF13568"/>
    </source>
</evidence>
<dbReference type="Proteomes" id="UP000771736">
    <property type="component" value="Unassembled WGS sequence"/>
</dbReference>
<comment type="caution">
    <text evidence="3">The sequence shown here is derived from an EMBL/GenBank/DDBJ whole genome shotgun (WGS) entry which is preliminary data.</text>
</comment>
<reference evidence="3" key="1">
    <citation type="submission" date="2020-04" db="EMBL/GenBank/DDBJ databases">
        <title>Deep metagenomics examines the oral microbiome during advanced dental caries in children, revealing novel taxa and co-occurrences with host molecules.</title>
        <authorList>
            <person name="Baker J.L."/>
            <person name="Morton J.T."/>
            <person name="Dinis M."/>
            <person name="Alvarez R."/>
            <person name="Tran N.C."/>
            <person name="Knight R."/>
            <person name="Edlund A."/>
        </authorList>
    </citation>
    <scope>NUCLEOTIDE SEQUENCE</scope>
    <source>
        <strain evidence="3">JCVI_44_bin.5</strain>
    </source>
</reference>
<feature type="chain" id="PRO_5038034862" evidence="1">
    <location>
        <begin position="20"/>
        <end position="252"/>
    </location>
</feature>
<feature type="domain" description="Outer membrane protein beta-barrel" evidence="2">
    <location>
        <begin position="19"/>
        <end position="216"/>
    </location>
</feature>
<dbReference type="EMBL" id="JABZSJ010000003">
    <property type="protein sequence ID" value="MBF1383542.1"/>
    <property type="molecule type" value="Genomic_DNA"/>
</dbReference>
<evidence type="ECO:0000313" key="4">
    <source>
        <dbReference type="Proteomes" id="UP000771736"/>
    </source>
</evidence>
<name>A0A930HKX0_9BACT</name>
<feature type="signal peptide" evidence="1">
    <location>
        <begin position="1"/>
        <end position="19"/>
    </location>
</feature>
<gene>
    <name evidence="3" type="ORF">HXN26_01585</name>
</gene>
<dbReference type="RefSeq" id="WP_273158315.1">
    <property type="nucleotide sequence ID" value="NZ_CAJPLR010000118.1"/>
</dbReference>
<evidence type="ECO:0000256" key="1">
    <source>
        <dbReference type="SAM" id="SignalP"/>
    </source>
</evidence>
<organism evidence="3 4">
    <name type="scientific">Prevotella aurantiaca</name>
    <dbReference type="NCBI Taxonomy" id="596085"/>
    <lineage>
        <taxon>Bacteria</taxon>
        <taxon>Pseudomonadati</taxon>
        <taxon>Bacteroidota</taxon>
        <taxon>Bacteroidia</taxon>
        <taxon>Bacteroidales</taxon>
        <taxon>Prevotellaceae</taxon>
        <taxon>Prevotella</taxon>
    </lineage>
</organism>
<proteinExistence type="predicted"/>
<dbReference type="Pfam" id="PF13568">
    <property type="entry name" value="OMP_b-brl_2"/>
    <property type="match status" value="1"/>
</dbReference>